<dbReference type="InterPro" id="IPR007712">
    <property type="entry name" value="RelE/ParE_toxin"/>
</dbReference>
<protein>
    <submittedName>
        <fullName evidence="1">Type II toxin-antitoxin system RelE/ParE family toxin</fullName>
    </submittedName>
</protein>
<name>A0AA97AP58_LEPBY</name>
<proteinExistence type="predicted"/>
<dbReference type="EMBL" id="CP130144">
    <property type="protein sequence ID" value="WNZ45472.1"/>
    <property type="molecule type" value="Genomic_DNA"/>
</dbReference>
<sequence>MSDSPVQIEFTPLFKRRLKGLAKKYRQIQTDIQPVLDQLMLGNLLGDQIAGTTYTVYKVRAKNSDAQSGKSGGYRLIYQIATPSDVVLHLIYSKSEQATVNADEIQDIIETYQKERERT</sequence>
<accession>A0AA97AP58</accession>
<reference evidence="1" key="1">
    <citation type="journal article" date="2023" name="Plants (Basel)">
        <title>Genomic Analysis of Leptolyngbya boryana CZ1 Reveals Efficient Carbon Fixation Modules.</title>
        <authorList>
            <person name="Bai X."/>
            <person name="Wang H."/>
            <person name="Cheng W."/>
            <person name="Wang J."/>
            <person name="Ma M."/>
            <person name="Hu H."/>
            <person name="Song Z."/>
            <person name="Ma H."/>
            <person name="Fan Y."/>
            <person name="Du C."/>
            <person name="Xu J."/>
        </authorList>
    </citation>
    <scope>NUCLEOTIDE SEQUENCE</scope>
    <source>
        <strain evidence="1">CZ1</strain>
    </source>
</reference>
<dbReference type="RefSeq" id="WP_316427108.1">
    <property type="nucleotide sequence ID" value="NZ_CP130144.1"/>
</dbReference>
<dbReference type="Pfam" id="PF05016">
    <property type="entry name" value="ParE_toxin"/>
    <property type="match status" value="1"/>
</dbReference>
<gene>
    <name evidence="1" type="ORF">Q2T42_27150</name>
</gene>
<organism evidence="1">
    <name type="scientific">Leptolyngbya boryana CZ1</name>
    <dbReference type="NCBI Taxonomy" id="3060204"/>
    <lineage>
        <taxon>Bacteria</taxon>
        <taxon>Bacillati</taxon>
        <taxon>Cyanobacteriota</taxon>
        <taxon>Cyanophyceae</taxon>
        <taxon>Leptolyngbyales</taxon>
        <taxon>Leptolyngbyaceae</taxon>
        <taxon>Leptolyngbya group</taxon>
        <taxon>Leptolyngbya</taxon>
    </lineage>
</organism>
<evidence type="ECO:0000313" key="1">
    <source>
        <dbReference type="EMBL" id="WNZ45472.1"/>
    </source>
</evidence>
<reference evidence="1" key="2">
    <citation type="submission" date="2023-07" db="EMBL/GenBank/DDBJ databases">
        <authorList>
            <person name="Bai X.-H."/>
            <person name="Wang H.-H."/>
            <person name="Wang J."/>
            <person name="Ma M.-Y."/>
            <person name="Hu H.-H."/>
            <person name="Song Z.-L."/>
            <person name="Ma H.-G."/>
            <person name="Fan Y."/>
            <person name="Du C.-Y."/>
            <person name="Xu J.-C."/>
        </authorList>
    </citation>
    <scope>NUCLEOTIDE SEQUENCE</scope>
    <source>
        <strain evidence="1">CZ1</strain>
    </source>
</reference>
<dbReference type="AlphaFoldDB" id="A0AA97AP58"/>